<dbReference type="RefSeq" id="WP_116725673.1">
    <property type="nucleotide sequence ID" value="NZ_QCZI01000018.1"/>
</dbReference>
<keyword evidence="1" id="KW-0732">Signal</keyword>
<evidence type="ECO:0000313" key="2">
    <source>
        <dbReference type="EMBL" id="PWA04165.1"/>
    </source>
</evidence>
<organism evidence="2 3">
    <name type="scientific">Flavobacterium psychrotolerans</name>
    <dbReference type="NCBI Taxonomy" id="2169410"/>
    <lineage>
        <taxon>Bacteria</taxon>
        <taxon>Pseudomonadati</taxon>
        <taxon>Bacteroidota</taxon>
        <taxon>Flavobacteriia</taxon>
        <taxon>Flavobacteriales</taxon>
        <taxon>Flavobacteriaceae</taxon>
        <taxon>Flavobacterium</taxon>
    </lineage>
</organism>
<feature type="chain" id="PRO_5015414303" evidence="1">
    <location>
        <begin position="24"/>
        <end position="307"/>
    </location>
</feature>
<comment type="caution">
    <text evidence="2">The sequence shown here is derived from an EMBL/GenBank/DDBJ whole genome shotgun (WGS) entry which is preliminary data.</text>
</comment>
<dbReference type="EMBL" id="QCZI01000018">
    <property type="protein sequence ID" value="PWA04165.1"/>
    <property type="molecule type" value="Genomic_DNA"/>
</dbReference>
<gene>
    <name evidence="2" type="ORF">DB895_12350</name>
</gene>
<evidence type="ECO:0000256" key="1">
    <source>
        <dbReference type="SAM" id="SignalP"/>
    </source>
</evidence>
<dbReference type="Pfam" id="PF10043">
    <property type="entry name" value="DUF2279"/>
    <property type="match status" value="1"/>
</dbReference>
<protein>
    <submittedName>
        <fullName evidence="2">DUF2279 domain-containing protein</fullName>
    </submittedName>
</protein>
<dbReference type="Proteomes" id="UP000245449">
    <property type="component" value="Unassembled WGS sequence"/>
</dbReference>
<dbReference type="InterPro" id="IPR018736">
    <property type="entry name" value="DUF2279_periplasmic_lipo"/>
</dbReference>
<feature type="signal peptide" evidence="1">
    <location>
        <begin position="1"/>
        <end position="23"/>
    </location>
</feature>
<sequence length="307" mass="35111">MLKFNIPFFFVLFCFVFSTSVSAQNEFSQFLKPADSLNIQRRNAVVLTETVVSAGVLIGLNQLWYADYPKSDFHFINDNGEWLQMDKVGHVYSSYQLGRLSREALQWSGVSRKNQLIYGATLGFVFLSAVEVLDGYSSNWGASVGDIAANASGTVLYVSQELVWKEQRIVPKFSFHTTPYAPVRPNVLGNSLQEQIIKDYNGQTYWLSVNLHSFIKDSKIPKWFNLAFGYGAEGMITGEDAFINTVFLPESKRYRQFYFSFDADLTKIDTKSHFLKTIFSVFNTIKIPAPTFEINERGDSKFHFFYF</sequence>
<proteinExistence type="predicted"/>
<dbReference type="AlphaFoldDB" id="A0A2U1JGL5"/>
<reference evidence="2 3" key="1">
    <citation type="submission" date="2018-04" db="EMBL/GenBank/DDBJ databases">
        <title>Flavobacterium sp. nov., isolated from glacier ice.</title>
        <authorList>
            <person name="Liu Q."/>
            <person name="Xin Y.-H."/>
        </authorList>
    </citation>
    <scope>NUCLEOTIDE SEQUENCE [LARGE SCALE GENOMIC DNA]</scope>
    <source>
        <strain evidence="2 3">RB1R5</strain>
    </source>
</reference>
<evidence type="ECO:0000313" key="3">
    <source>
        <dbReference type="Proteomes" id="UP000245449"/>
    </source>
</evidence>
<dbReference type="OrthoDB" id="9803535at2"/>
<accession>A0A2U1JGL5</accession>
<name>A0A2U1JGL5_9FLAO</name>
<keyword evidence="3" id="KW-1185">Reference proteome</keyword>